<feature type="domain" description="Response regulatory" evidence="8">
    <location>
        <begin position="7"/>
        <end position="123"/>
    </location>
</feature>
<keyword evidence="10" id="KW-1185">Reference proteome</keyword>
<dbReference type="RefSeq" id="WP_176329703.1">
    <property type="nucleotide sequence ID" value="NZ_MSLT01000006.1"/>
</dbReference>
<sequence>MDKKNTTVLIVDDTPDNLSVLSDCLEETGMEIMTALSGQNALVLTQAVLPDLILLDVMMPGMDGFETCERLKQNPITESIPVIFVTALMDTESKVKSFSAGAVDYICKPIQKAEVLARVYTHLSISEMRRELQQQNERLQKQNERLEEFRCTAANELFTPLSTITNSAKHLKNNFQIMSPAETYRDIEKIEDSSNRMIQIILENLLNTEEAETP</sequence>
<dbReference type="GO" id="GO:0005829">
    <property type="term" value="C:cytosol"/>
    <property type="evidence" value="ECO:0007669"/>
    <property type="project" value="TreeGrafter"/>
</dbReference>
<dbReference type="GO" id="GO:0032993">
    <property type="term" value="C:protein-DNA complex"/>
    <property type="evidence" value="ECO:0007669"/>
    <property type="project" value="TreeGrafter"/>
</dbReference>
<comment type="caution">
    <text evidence="9">The sequence shown here is derived from an EMBL/GenBank/DDBJ whole genome shotgun (WGS) entry which is preliminary data.</text>
</comment>
<evidence type="ECO:0000259" key="8">
    <source>
        <dbReference type="PROSITE" id="PS50110"/>
    </source>
</evidence>
<evidence type="ECO:0000256" key="5">
    <source>
        <dbReference type="ARBA" id="ARBA00023163"/>
    </source>
</evidence>
<evidence type="ECO:0000256" key="3">
    <source>
        <dbReference type="ARBA" id="ARBA00023015"/>
    </source>
</evidence>
<proteinExistence type="predicted"/>
<dbReference type="Gene3D" id="3.40.50.2300">
    <property type="match status" value="1"/>
</dbReference>
<dbReference type="GO" id="GO:0000155">
    <property type="term" value="F:phosphorelay sensor kinase activity"/>
    <property type="evidence" value="ECO:0007669"/>
    <property type="project" value="InterPro"/>
</dbReference>
<feature type="coiled-coil region" evidence="7">
    <location>
        <begin position="122"/>
        <end position="152"/>
    </location>
</feature>
<dbReference type="GO" id="GO:0000156">
    <property type="term" value="F:phosphorelay response regulator activity"/>
    <property type="evidence" value="ECO:0007669"/>
    <property type="project" value="TreeGrafter"/>
</dbReference>
<evidence type="ECO:0000256" key="6">
    <source>
        <dbReference type="PROSITE-ProRule" id="PRU00169"/>
    </source>
</evidence>
<dbReference type="GO" id="GO:0000976">
    <property type="term" value="F:transcription cis-regulatory region binding"/>
    <property type="evidence" value="ECO:0007669"/>
    <property type="project" value="TreeGrafter"/>
</dbReference>
<dbReference type="Gene3D" id="1.10.287.130">
    <property type="match status" value="1"/>
</dbReference>
<protein>
    <recommendedName>
        <fullName evidence="8">Response regulatory domain-containing protein</fullName>
    </recommendedName>
</protein>
<keyword evidence="2" id="KW-0902">Two-component regulatory system</keyword>
<accession>A0A251XBE8</accession>
<dbReference type="PANTHER" id="PTHR48111:SF1">
    <property type="entry name" value="TWO-COMPONENT RESPONSE REGULATOR ORR33"/>
    <property type="match status" value="1"/>
</dbReference>
<dbReference type="PROSITE" id="PS50110">
    <property type="entry name" value="RESPONSE_REGULATORY"/>
    <property type="match status" value="1"/>
</dbReference>
<dbReference type="GO" id="GO:0006355">
    <property type="term" value="P:regulation of DNA-templated transcription"/>
    <property type="evidence" value="ECO:0007669"/>
    <property type="project" value="TreeGrafter"/>
</dbReference>
<keyword evidence="4" id="KW-0238">DNA-binding</keyword>
<dbReference type="AlphaFoldDB" id="A0A251XBE8"/>
<dbReference type="Proteomes" id="UP000194798">
    <property type="component" value="Unassembled WGS sequence"/>
</dbReference>
<keyword evidence="7" id="KW-0175">Coiled coil</keyword>
<keyword evidence="1 6" id="KW-0597">Phosphoprotein</keyword>
<organism evidence="9 10">
    <name type="scientific">Thioflexithrix psekupsensis</name>
    <dbReference type="NCBI Taxonomy" id="1570016"/>
    <lineage>
        <taxon>Bacteria</taxon>
        <taxon>Pseudomonadati</taxon>
        <taxon>Pseudomonadota</taxon>
        <taxon>Gammaproteobacteria</taxon>
        <taxon>Thiotrichales</taxon>
        <taxon>Thioflexithrix</taxon>
    </lineage>
</organism>
<dbReference type="InterPro" id="IPR039420">
    <property type="entry name" value="WalR-like"/>
</dbReference>
<dbReference type="SUPFAM" id="SSF52172">
    <property type="entry name" value="CheY-like"/>
    <property type="match status" value="1"/>
</dbReference>
<dbReference type="InterPro" id="IPR036097">
    <property type="entry name" value="HisK_dim/P_sf"/>
</dbReference>
<gene>
    <name evidence="9" type="ORF">TPSD3_02825</name>
</gene>
<keyword evidence="3" id="KW-0805">Transcription regulation</keyword>
<dbReference type="SMART" id="SM00448">
    <property type="entry name" value="REC"/>
    <property type="match status" value="1"/>
</dbReference>
<evidence type="ECO:0000256" key="4">
    <source>
        <dbReference type="ARBA" id="ARBA00023125"/>
    </source>
</evidence>
<evidence type="ECO:0000256" key="1">
    <source>
        <dbReference type="ARBA" id="ARBA00022553"/>
    </source>
</evidence>
<evidence type="ECO:0000256" key="7">
    <source>
        <dbReference type="SAM" id="Coils"/>
    </source>
</evidence>
<keyword evidence="5" id="KW-0804">Transcription</keyword>
<dbReference type="Pfam" id="PF00072">
    <property type="entry name" value="Response_reg"/>
    <property type="match status" value="1"/>
</dbReference>
<evidence type="ECO:0000313" key="10">
    <source>
        <dbReference type="Proteomes" id="UP000194798"/>
    </source>
</evidence>
<dbReference type="CDD" id="cd19920">
    <property type="entry name" value="REC_PA4781-like"/>
    <property type="match status" value="1"/>
</dbReference>
<dbReference type="PANTHER" id="PTHR48111">
    <property type="entry name" value="REGULATOR OF RPOS"/>
    <property type="match status" value="1"/>
</dbReference>
<dbReference type="InterPro" id="IPR001789">
    <property type="entry name" value="Sig_transdc_resp-reg_receiver"/>
</dbReference>
<dbReference type="EMBL" id="MSLT01000006">
    <property type="protein sequence ID" value="OUD15477.1"/>
    <property type="molecule type" value="Genomic_DNA"/>
</dbReference>
<feature type="modified residue" description="4-aspartylphosphate" evidence="6">
    <location>
        <position position="56"/>
    </location>
</feature>
<dbReference type="InterPro" id="IPR011006">
    <property type="entry name" value="CheY-like_superfamily"/>
</dbReference>
<reference evidence="9 10" key="1">
    <citation type="submission" date="2016-12" db="EMBL/GenBank/DDBJ databases">
        <title>Thioflexothrix psekupsii D3 genome sequencing and assembly.</title>
        <authorList>
            <person name="Fomenkov A."/>
            <person name="Vincze T."/>
            <person name="Grabovich M."/>
            <person name="Anton B.P."/>
            <person name="Dubinina G."/>
            <person name="Orlova M."/>
            <person name="Belousova E."/>
            <person name="Roberts R.J."/>
        </authorList>
    </citation>
    <scope>NUCLEOTIDE SEQUENCE [LARGE SCALE GENOMIC DNA]</scope>
    <source>
        <strain evidence="9">D3</strain>
    </source>
</reference>
<name>A0A251XBE8_9GAMM</name>
<evidence type="ECO:0000313" key="9">
    <source>
        <dbReference type="EMBL" id="OUD15477.1"/>
    </source>
</evidence>
<evidence type="ECO:0000256" key="2">
    <source>
        <dbReference type="ARBA" id="ARBA00023012"/>
    </source>
</evidence>
<dbReference type="SUPFAM" id="SSF47384">
    <property type="entry name" value="Homodimeric domain of signal transducing histidine kinase"/>
    <property type="match status" value="1"/>
</dbReference>